<dbReference type="PROSITE" id="PS50994">
    <property type="entry name" value="INTEGRASE"/>
    <property type="match status" value="1"/>
</dbReference>
<reference evidence="4" key="1">
    <citation type="submission" date="2024-04" db="UniProtKB">
        <authorList>
            <consortium name="EnsemblMetazoa"/>
        </authorList>
    </citation>
    <scope>IDENTIFICATION</scope>
    <source>
        <strain evidence="4">EBRO</strain>
    </source>
</reference>
<evidence type="ECO:0000313" key="5">
    <source>
        <dbReference type="Proteomes" id="UP000075880"/>
    </source>
</evidence>
<dbReference type="PANTHER" id="PTHR37984:SF7">
    <property type="entry name" value="INTEGRASE CATALYTIC DOMAIN-CONTAINING PROTEIN"/>
    <property type="match status" value="1"/>
</dbReference>
<keyword evidence="5" id="KW-1185">Reference proteome</keyword>
<dbReference type="GO" id="GO:0015074">
    <property type="term" value="P:DNA integration"/>
    <property type="evidence" value="ECO:0007669"/>
    <property type="project" value="InterPro"/>
</dbReference>
<dbReference type="GO" id="GO:0003964">
    <property type="term" value="F:RNA-directed DNA polymerase activity"/>
    <property type="evidence" value="ECO:0007669"/>
    <property type="project" value="UniProtKB-EC"/>
</dbReference>
<dbReference type="InterPro" id="IPR001584">
    <property type="entry name" value="Integrase_cat-core"/>
</dbReference>
<proteinExistence type="predicted"/>
<dbReference type="InterPro" id="IPR036397">
    <property type="entry name" value="RNaseH_sf"/>
</dbReference>
<protein>
    <recommendedName>
        <fullName evidence="1">RNA-directed DNA polymerase</fullName>
        <ecNumber evidence="1">2.7.7.49</ecNumber>
    </recommendedName>
</protein>
<dbReference type="EnsemblMetazoa" id="ENSAATROPT013693">
    <property type="protein sequence ID" value="ENSAATROPP012469"/>
    <property type="gene ID" value="ENSAATROPG011113"/>
</dbReference>
<dbReference type="EC" id="2.7.7.49" evidence="1"/>
<dbReference type="Gene3D" id="3.30.420.10">
    <property type="entry name" value="Ribonuclease H-like superfamily/Ribonuclease H"/>
    <property type="match status" value="1"/>
</dbReference>
<dbReference type="FunFam" id="1.10.340.70:FF:000004">
    <property type="entry name" value="Retrovirus-related Pol polyprotein from transposon 297-like Protein"/>
    <property type="match status" value="1"/>
</dbReference>
<feature type="domain" description="Integrase catalytic" evidence="3">
    <location>
        <begin position="185"/>
        <end position="333"/>
    </location>
</feature>
<dbReference type="InterPro" id="IPR050951">
    <property type="entry name" value="Retrovirus_Pol_polyprotein"/>
</dbReference>
<name>A0AAG5DP38_ANOAO</name>
<dbReference type="Proteomes" id="UP000075880">
    <property type="component" value="Unassembled WGS sequence"/>
</dbReference>
<dbReference type="PANTHER" id="PTHR37984">
    <property type="entry name" value="PROTEIN CBG26694"/>
    <property type="match status" value="1"/>
</dbReference>
<dbReference type="AlphaFoldDB" id="A0AAG5DP38"/>
<evidence type="ECO:0000256" key="1">
    <source>
        <dbReference type="ARBA" id="ARBA00012493"/>
    </source>
</evidence>
<dbReference type="SUPFAM" id="SSF53098">
    <property type="entry name" value="Ribonuclease H-like"/>
    <property type="match status" value="1"/>
</dbReference>
<dbReference type="GO" id="GO:0003676">
    <property type="term" value="F:nucleic acid binding"/>
    <property type="evidence" value="ECO:0007669"/>
    <property type="project" value="InterPro"/>
</dbReference>
<dbReference type="FunFam" id="3.30.420.10:FF:000063">
    <property type="entry name" value="Retrovirus-related Pol polyprotein from transposon 297-like Protein"/>
    <property type="match status" value="1"/>
</dbReference>
<dbReference type="Pfam" id="PF17921">
    <property type="entry name" value="Integrase_H2C2"/>
    <property type="match status" value="1"/>
</dbReference>
<dbReference type="Gene3D" id="1.10.340.70">
    <property type="match status" value="1"/>
</dbReference>
<evidence type="ECO:0000256" key="2">
    <source>
        <dbReference type="SAM" id="MobiDB-lite"/>
    </source>
</evidence>
<evidence type="ECO:0000313" key="4">
    <source>
        <dbReference type="EnsemblMetazoa" id="ENSAATROPP012469"/>
    </source>
</evidence>
<feature type="region of interest" description="Disordered" evidence="2">
    <location>
        <begin position="492"/>
        <end position="514"/>
    </location>
</feature>
<accession>A0AAG5DP38</accession>
<organism evidence="4 5">
    <name type="scientific">Anopheles atroparvus</name>
    <name type="common">European mosquito</name>
    <dbReference type="NCBI Taxonomy" id="41427"/>
    <lineage>
        <taxon>Eukaryota</taxon>
        <taxon>Metazoa</taxon>
        <taxon>Ecdysozoa</taxon>
        <taxon>Arthropoda</taxon>
        <taxon>Hexapoda</taxon>
        <taxon>Insecta</taxon>
        <taxon>Pterygota</taxon>
        <taxon>Neoptera</taxon>
        <taxon>Endopterygota</taxon>
        <taxon>Diptera</taxon>
        <taxon>Nematocera</taxon>
        <taxon>Culicoidea</taxon>
        <taxon>Culicidae</taxon>
        <taxon>Anophelinae</taxon>
        <taxon>Anopheles</taxon>
    </lineage>
</organism>
<sequence length="534" mass="61342">MFLYLLKYPGMCIKYTPGKEILIADCLSRAPLLDNKEFSQELSGIIHTVSSKVCLSQDNYNYYVEKLKNDERYCRIIKYVKNGWPSYHKLDSFGQSFYKHRDLLHFENGLLFKEHRLIVPTVMQPTISKWIHAPHLGIEKTLARARSQFFWPGMSKDITEIVKACSVCEKFTRNQQKEPLLQDVPPNYPFERVGIDLYEYAGKDHIVLMDSYSGYVISRQLHEKSIRCVIDVLEGIFCNYGYPTQIRCDNVPFNSTAFMSYCNETNIVVNFSSPRYPQSNGLAEKGVAIAKNILKRCYETGDIKMFQYHMLEYNTTPVASMGLSPAQLFFGRRLKSRLPISSALLVRNYIDENYVATKIKSKRQYQKEFYDRSSKNLPALNVGDTVIFKKGGKEWSGGKIIRQVNSRSYVVQDKYGNHFRRNRRLLVKSTKLSQENNETVHSKPVHNLPSAEIDIAASCGRNSSDFTDRLESQAAGSITDVESEFEMYYTASDSDTSEHQEQEGNNPEADEPCVNTQYVTRSGRVVRPPVKLNI</sequence>
<dbReference type="InterPro" id="IPR041588">
    <property type="entry name" value="Integrase_H2C2"/>
</dbReference>
<evidence type="ECO:0000259" key="3">
    <source>
        <dbReference type="PROSITE" id="PS50994"/>
    </source>
</evidence>
<dbReference type="InterPro" id="IPR012337">
    <property type="entry name" value="RNaseH-like_sf"/>
</dbReference>